<comment type="caution">
    <text evidence="5">The sequence shown here is derived from an EMBL/GenBank/DDBJ whole genome shotgun (WGS) entry which is preliminary data.</text>
</comment>
<dbReference type="GO" id="GO:0003729">
    <property type="term" value="F:mRNA binding"/>
    <property type="evidence" value="ECO:0007669"/>
    <property type="project" value="TreeGrafter"/>
</dbReference>
<proteinExistence type="inferred from homology"/>
<organism evidence="5 6">
    <name type="scientific">Candidatus Woesebacteria bacterium RIFOXYB1_FULL_38_16</name>
    <dbReference type="NCBI Taxonomy" id="1802538"/>
    <lineage>
        <taxon>Bacteria</taxon>
        <taxon>Candidatus Woeseibacteriota</taxon>
    </lineage>
</organism>
<accession>A0A1F8CSZ7</accession>
<dbReference type="InterPro" id="IPR035104">
    <property type="entry name" value="Ribosomal_protein_S1-like"/>
</dbReference>
<dbReference type="Proteomes" id="UP000178999">
    <property type="component" value="Unassembled WGS sequence"/>
</dbReference>
<feature type="domain" description="S1 motif" evidence="4">
    <location>
        <begin position="103"/>
        <end position="169"/>
    </location>
</feature>
<keyword evidence="2" id="KW-0689">Ribosomal protein</keyword>
<dbReference type="PROSITE" id="PS50126">
    <property type="entry name" value="S1"/>
    <property type="match status" value="4"/>
</dbReference>
<dbReference type="STRING" id="1802538.A2382_02340"/>
<protein>
    <recommendedName>
        <fullName evidence="4">S1 motif domain-containing protein</fullName>
    </recommendedName>
</protein>
<dbReference type="GO" id="GO:0003735">
    <property type="term" value="F:structural constituent of ribosome"/>
    <property type="evidence" value="ECO:0007669"/>
    <property type="project" value="TreeGrafter"/>
</dbReference>
<dbReference type="PRINTS" id="PR00681">
    <property type="entry name" value="RIBOSOMALS1"/>
</dbReference>
<dbReference type="GO" id="GO:0006412">
    <property type="term" value="P:translation"/>
    <property type="evidence" value="ECO:0007669"/>
    <property type="project" value="TreeGrafter"/>
</dbReference>
<dbReference type="Pfam" id="PF00575">
    <property type="entry name" value="S1"/>
    <property type="match status" value="2"/>
</dbReference>
<feature type="domain" description="S1 motif" evidence="4">
    <location>
        <begin position="281"/>
        <end position="344"/>
    </location>
</feature>
<evidence type="ECO:0000313" key="5">
    <source>
        <dbReference type="EMBL" id="OGM78868.1"/>
    </source>
</evidence>
<reference evidence="5 6" key="1">
    <citation type="journal article" date="2016" name="Nat. Commun.">
        <title>Thousands of microbial genomes shed light on interconnected biogeochemical processes in an aquifer system.</title>
        <authorList>
            <person name="Anantharaman K."/>
            <person name="Brown C.T."/>
            <person name="Hug L.A."/>
            <person name="Sharon I."/>
            <person name="Castelle C.J."/>
            <person name="Probst A.J."/>
            <person name="Thomas B.C."/>
            <person name="Singh A."/>
            <person name="Wilkins M.J."/>
            <person name="Karaoz U."/>
            <person name="Brodie E.L."/>
            <person name="Williams K.H."/>
            <person name="Hubbard S.S."/>
            <person name="Banfield J.F."/>
        </authorList>
    </citation>
    <scope>NUCLEOTIDE SEQUENCE [LARGE SCALE GENOMIC DNA]</scope>
</reference>
<dbReference type="InterPro" id="IPR050437">
    <property type="entry name" value="Ribos_protein_bS1-like"/>
</dbReference>
<dbReference type="GO" id="GO:1990904">
    <property type="term" value="C:ribonucleoprotein complex"/>
    <property type="evidence" value="ECO:0007669"/>
    <property type="project" value="UniProtKB-KW"/>
</dbReference>
<dbReference type="CDD" id="cd00164">
    <property type="entry name" value="S1_like"/>
    <property type="match status" value="1"/>
</dbReference>
<dbReference type="GO" id="GO:0005840">
    <property type="term" value="C:ribosome"/>
    <property type="evidence" value="ECO:0007669"/>
    <property type="project" value="UniProtKB-KW"/>
</dbReference>
<feature type="domain" description="S1 motif" evidence="4">
    <location>
        <begin position="190"/>
        <end position="264"/>
    </location>
</feature>
<dbReference type="EMBL" id="MGHY01000026">
    <property type="protein sequence ID" value="OGM78868.1"/>
    <property type="molecule type" value="Genomic_DNA"/>
</dbReference>
<comment type="similarity">
    <text evidence="1">Belongs to the bacterial ribosomal protein bS1 family.</text>
</comment>
<dbReference type="InterPro" id="IPR003029">
    <property type="entry name" value="S1_domain"/>
</dbReference>
<gene>
    <name evidence="5" type="ORF">A2382_02340</name>
</gene>
<evidence type="ECO:0000256" key="1">
    <source>
        <dbReference type="ARBA" id="ARBA00006767"/>
    </source>
</evidence>
<dbReference type="AlphaFoldDB" id="A0A1F8CSZ7"/>
<dbReference type="SMART" id="SM00316">
    <property type="entry name" value="S1"/>
    <property type="match status" value="4"/>
</dbReference>
<keyword evidence="3" id="KW-0687">Ribonucleoprotein</keyword>
<evidence type="ECO:0000313" key="6">
    <source>
        <dbReference type="Proteomes" id="UP000178999"/>
    </source>
</evidence>
<dbReference type="PANTHER" id="PTHR10724">
    <property type="entry name" value="30S RIBOSOMAL PROTEIN S1"/>
    <property type="match status" value="1"/>
</dbReference>
<evidence type="ECO:0000259" key="4">
    <source>
        <dbReference type="PROSITE" id="PS50126"/>
    </source>
</evidence>
<feature type="domain" description="S1 motif" evidence="4">
    <location>
        <begin position="18"/>
        <end position="85"/>
    </location>
</feature>
<evidence type="ECO:0000256" key="2">
    <source>
        <dbReference type="ARBA" id="ARBA00022980"/>
    </source>
</evidence>
<dbReference type="PANTHER" id="PTHR10724:SF7">
    <property type="entry name" value="SMALL RIBOSOMAL SUBUNIT PROTEIN BS1C"/>
    <property type="match status" value="1"/>
</dbReference>
<dbReference type="SUPFAM" id="SSF50249">
    <property type="entry name" value="Nucleic acid-binding proteins"/>
    <property type="match status" value="4"/>
</dbReference>
<evidence type="ECO:0000256" key="3">
    <source>
        <dbReference type="ARBA" id="ARBA00023274"/>
    </source>
</evidence>
<dbReference type="Gene3D" id="2.40.50.140">
    <property type="entry name" value="Nucleic acid-binding proteins"/>
    <property type="match status" value="4"/>
</dbReference>
<name>A0A1F8CSZ7_9BACT</name>
<dbReference type="InterPro" id="IPR012340">
    <property type="entry name" value="NA-bd_OB-fold"/>
</dbReference>
<sequence length="353" mass="39152">MEELLALYGSKIKSFKKGEIIDTKLTSVQKRKAFFDVGGKSEGVVTDEEFDTARAYIRSLKVGDTIQAEIVEPEAKDGLVHLSLARFAEEAVWLELEKALKNDTEVTVYGRAVTEKGIIIEYNSLSGFVPLTQLGKEVLKDTQSLIDKPFKVKPLEIDRAKERIVFSERAVSEGEEIKLQKQALDSFKPGDKYKGKVTQLTSFGAFIELKADLKGKKIPVEGLVHISELSWDKVGKPQEVLEEGDEVEVIVIESEEGKLALSIKQAQSDPWNTIAEKYAVDQKVKGTVLRKSNFGAFVVLESGVEGLIHLTKIPPGTDLKRGQEVNCYIESIDARERKIALGLVLTAKPIGYK</sequence>